<dbReference type="Pfam" id="PF12766">
    <property type="entry name" value="Pyridox_oxase_2"/>
    <property type="match status" value="1"/>
</dbReference>
<sequence length="306" mass="34192">MSTPFFGRLSTISTHLSSNPHLATGKMSSSAGPAPWREPFSHHLTHLRPPIFTLATLHPVPSHTSITVLPRARTCVFRGFWGTLPPNERNPAVLNPPLFSSDLLTFTTDARMSKTSDILDTAGPDSQTVSGGPSGGGGPVEAVFWVDETKTQWRVRGKAWVLGPGIDGEGEGERKVREVVGERMRRVKEWEGDDDWSWEREVEGHFGNLSPVMRGSFKGPEPGAEVDYHQGKRLGERVDDLRDEEARGNFRVVVVVPEEVDRVDLREDVRPRRWLYTHRGKEGEREGAKYAGGKVEGEWEVVELWP</sequence>
<dbReference type="InterPro" id="IPR024624">
    <property type="entry name" value="Pyridox_Oxase_Alr4036_FMN-bd"/>
</dbReference>
<evidence type="ECO:0000256" key="1">
    <source>
        <dbReference type="SAM" id="MobiDB-lite"/>
    </source>
</evidence>
<dbReference type="InterPro" id="IPR012349">
    <property type="entry name" value="Split_barrel_FMN-bd"/>
</dbReference>
<proteinExistence type="predicted"/>
<accession>A0A090CM43</accession>
<evidence type="ECO:0000313" key="4">
    <source>
        <dbReference type="Proteomes" id="UP000001197"/>
    </source>
</evidence>
<evidence type="ECO:0000313" key="3">
    <source>
        <dbReference type="EMBL" id="CDP26902.1"/>
    </source>
</evidence>
<reference evidence="4" key="2">
    <citation type="journal article" date="2014" name="Genetics">
        <title>Maintaining two mating types: Structure of the mating type locus and its role in heterokaryosis in Podospora anserina.</title>
        <authorList>
            <person name="Grognet P."/>
            <person name="Bidard F."/>
            <person name="Kuchly C."/>
            <person name="Tong L.C.H."/>
            <person name="Coppin E."/>
            <person name="Benkhali J.A."/>
            <person name="Couloux A."/>
            <person name="Wincker P."/>
            <person name="Debuchy R."/>
            <person name="Silar P."/>
        </authorList>
    </citation>
    <scope>GENOME REANNOTATION</scope>
    <source>
        <strain evidence="4">S / ATCC MYA-4624 / DSM 980 / FGSC 10383</strain>
    </source>
</reference>
<reference evidence="3 4" key="1">
    <citation type="journal article" date="2008" name="Genome Biol.">
        <title>The genome sequence of the model ascomycete fungus Podospora anserina.</title>
        <authorList>
            <person name="Espagne E."/>
            <person name="Lespinet O."/>
            <person name="Malagnac F."/>
            <person name="Da Silva C."/>
            <person name="Jaillon O."/>
            <person name="Porcel B.M."/>
            <person name="Couloux A."/>
            <person name="Aury J.-M."/>
            <person name="Segurens B."/>
            <person name="Poulain J."/>
            <person name="Anthouard V."/>
            <person name="Grossetete S."/>
            <person name="Khalili H."/>
            <person name="Coppin E."/>
            <person name="Dequard-Chablat M."/>
            <person name="Picard M."/>
            <person name="Contamine V."/>
            <person name="Arnaise S."/>
            <person name="Bourdais A."/>
            <person name="Berteaux-Lecellier V."/>
            <person name="Gautheret D."/>
            <person name="de Vries R.P."/>
            <person name="Battaglia E."/>
            <person name="Coutinho P.M."/>
            <person name="Danchin E.G.J."/>
            <person name="Henrissat B."/>
            <person name="El Khoury R."/>
            <person name="Sainsard-Chanet A."/>
            <person name="Boivin A."/>
            <person name="Pinan-Lucarre B."/>
            <person name="Sellem C.H."/>
            <person name="Debuchy R."/>
            <person name="Wincker P."/>
            <person name="Weissenbach J."/>
            <person name="Silar P."/>
        </authorList>
    </citation>
    <scope>NUCLEOTIDE SEQUENCE [LARGE SCALE GENOMIC DNA]</scope>
    <source>
        <strain evidence="4">S / ATCC MYA-4624 / DSM 980 / FGSC 10383</strain>
    </source>
</reference>
<protein>
    <recommendedName>
        <fullName evidence="2">Pyridoxamine 5'-phosphate oxidase Alr4036 family FMN-binding domain-containing protein</fullName>
    </recommendedName>
</protein>
<feature type="domain" description="Pyridoxamine 5'-phosphate oxidase Alr4036 family FMN-binding" evidence="2">
    <location>
        <begin position="34"/>
        <end position="162"/>
    </location>
</feature>
<dbReference type="FunCoup" id="A0A090CM43">
    <property type="interactions" value="158"/>
</dbReference>
<dbReference type="AlphaFoldDB" id="A0A090CM43"/>
<feature type="region of interest" description="Disordered" evidence="1">
    <location>
        <begin position="117"/>
        <end position="136"/>
    </location>
</feature>
<dbReference type="Proteomes" id="UP000001197">
    <property type="component" value="Chromosome 3"/>
</dbReference>
<dbReference type="Gene3D" id="2.30.110.10">
    <property type="entry name" value="Electron Transport, Fmn-binding Protein, Chain A"/>
    <property type="match status" value="1"/>
</dbReference>
<dbReference type="PANTHER" id="PTHR28243">
    <property type="entry name" value="AGL049CP"/>
    <property type="match status" value="1"/>
</dbReference>
<organism evidence="3 4">
    <name type="scientific">Podospora anserina (strain S / ATCC MYA-4624 / DSM 980 / FGSC 10383)</name>
    <name type="common">Pleurage anserina</name>
    <dbReference type="NCBI Taxonomy" id="515849"/>
    <lineage>
        <taxon>Eukaryota</taxon>
        <taxon>Fungi</taxon>
        <taxon>Dikarya</taxon>
        <taxon>Ascomycota</taxon>
        <taxon>Pezizomycotina</taxon>
        <taxon>Sordariomycetes</taxon>
        <taxon>Sordariomycetidae</taxon>
        <taxon>Sordariales</taxon>
        <taxon>Podosporaceae</taxon>
        <taxon>Podospora</taxon>
        <taxon>Podospora anserina</taxon>
    </lineage>
</organism>
<dbReference type="EMBL" id="FO904938">
    <property type="protein sequence ID" value="CDP26902.1"/>
    <property type="molecule type" value="Genomic_DNA"/>
</dbReference>
<dbReference type="eggNOG" id="ENOG502S535">
    <property type="taxonomic scope" value="Eukaryota"/>
</dbReference>
<dbReference type="SUPFAM" id="SSF50475">
    <property type="entry name" value="FMN-binding split barrel"/>
    <property type="match status" value="1"/>
</dbReference>
<name>A0A090CM43_PODAN</name>
<feature type="compositionally biased region" description="Polar residues" evidence="1">
    <location>
        <begin position="117"/>
        <end position="128"/>
    </location>
</feature>
<evidence type="ECO:0000259" key="2">
    <source>
        <dbReference type="Pfam" id="PF12766"/>
    </source>
</evidence>
<dbReference type="PANTHER" id="PTHR28243:SF1">
    <property type="entry name" value="PYRIDOXAMINE 5'-PHOSPHATE OXIDASE ALR4036 FAMILY FMN-BINDING DOMAIN-CONTAINING PROTEIN"/>
    <property type="match status" value="1"/>
</dbReference>
<keyword evidence="4" id="KW-1185">Reference proteome</keyword>
<dbReference type="STRING" id="515849.A0A090CM43"/>
<dbReference type="InParanoid" id="A0A090CM43"/>
<dbReference type="GO" id="GO:0010181">
    <property type="term" value="F:FMN binding"/>
    <property type="evidence" value="ECO:0007669"/>
    <property type="project" value="InterPro"/>
</dbReference>